<protein>
    <submittedName>
        <fullName evidence="1">DUF1801 domain-containing protein</fullName>
    </submittedName>
</protein>
<dbReference type="RefSeq" id="WP_250827009.1">
    <property type="nucleotide sequence ID" value="NZ_JAMOIL010000009.1"/>
</dbReference>
<keyword evidence="2" id="KW-1185">Reference proteome</keyword>
<dbReference type="EMBL" id="JAMOIL010000009">
    <property type="protein sequence ID" value="MCM0620362.1"/>
    <property type="molecule type" value="Genomic_DNA"/>
</dbReference>
<organism evidence="1 2">
    <name type="scientific">Nocardioides bruguierae</name>
    <dbReference type="NCBI Taxonomy" id="2945102"/>
    <lineage>
        <taxon>Bacteria</taxon>
        <taxon>Bacillati</taxon>
        <taxon>Actinomycetota</taxon>
        <taxon>Actinomycetes</taxon>
        <taxon>Propionibacteriales</taxon>
        <taxon>Nocardioidaceae</taxon>
        <taxon>Nocardioides</taxon>
    </lineage>
</organism>
<name>A0A9X2IEJ4_9ACTN</name>
<sequence length="131" mass="14161">MSLTDPPARAADTDLHATVDDYVGSHPARLQIELQELRRAVHAAVPIAGERMRRGLPTFTMDGTDFLSVEVRTDHLRLAPLPRRATAELAEDMAPYVKDGGLEVPLVRTPYALVGRVAATLSSEAGATPLH</sequence>
<proteinExistence type="predicted"/>
<gene>
    <name evidence="1" type="ORF">M8330_08635</name>
</gene>
<dbReference type="Gene3D" id="3.90.1150.200">
    <property type="match status" value="1"/>
</dbReference>
<dbReference type="SUPFAM" id="SSF159888">
    <property type="entry name" value="YdhG-like"/>
    <property type="match status" value="1"/>
</dbReference>
<evidence type="ECO:0000313" key="1">
    <source>
        <dbReference type="EMBL" id="MCM0620362.1"/>
    </source>
</evidence>
<dbReference type="Proteomes" id="UP001139485">
    <property type="component" value="Unassembled WGS sequence"/>
</dbReference>
<evidence type="ECO:0000313" key="2">
    <source>
        <dbReference type="Proteomes" id="UP001139485"/>
    </source>
</evidence>
<reference evidence="1" key="1">
    <citation type="submission" date="2022-05" db="EMBL/GenBank/DDBJ databases">
        <authorList>
            <person name="Tuo L."/>
        </authorList>
    </citation>
    <scope>NUCLEOTIDE SEQUENCE</scope>
    <source>
        <strain evidence="1">BSK12Z-4</strain>
    </source>
</reference>
<dbReference type="AlphaFoldDB" id="A0A9X2IEJ4"/>
<comment type="caution">
    <text evidence="1">The sequence shown here is derived from an EMBL/GenBank/DDBJ whole genome shotgun (WGS) entry which is preliminary data.</text>
</comment>
<accession>A0A9X2IEJ4</accession>